<accession>A0A4W5NYM1</accession>
<keyword evidence="3" id="KW-1185">Reference proteome</keyword>
<dbReference type="GO" id="GO:0031507">
    <property type="term" value="P:heterochromatin formation"/>
    <property type="evidence" value="ECO:0007669"/>
    <property type="project" value="TreeGrafter"/>
</dbReference>
<sequence length="118" mass="13701">MMMSLFWYYRPEHTQGGRNPSTQCENEIFASRHQDQNSVACIEDKCYVLTLAQYCRFCAFVKCRGEGLPESATRMVPPCVEYGTPAHHCVPTDINPNLVFVCRHVYDFRYGRILKNLQ</sequence>
<dbReference type="GO" id="GO:0005677">
    <property type="term" value="C:chromatin silencing complex"/>
    <property type="evidence" value="ECO:0007669"/>
    <property type="project" value="TreeGrafter"/>
</dbReference>
<dbReference type="PROSITE" id="PS51038">
    <property type="entry name" value="BAH"/>
    <property type="match status" value="1"/>
</dbReference>
<name>A0A4W5NYM1_9TELE</name>
<reference evidence="3" key="1">
    <citation type="submission" date="2018-06" db="EMBL/GenBank/DDBJ databases">
        <title>Genome assembly of Danube salmon.</title>
        <authorList>
            <person name="Macqueen D.J."/>
            <person name="Gundappa M.K."/>
        </authorList>
    </citation>
    <scope>NUCLEOTIDE SEQUENCE [LARGE SCALE GENOMIC DNA]</scope>
</reference>
<dbReference type="Pfam" id="PF01426">
    <property type="entry name" value="BAH"/>
    <property type="match status" value="1"/>
</dbReference>
<evidence type="ECO:0000259" key="1">
    <source>
        <dbReference type="PROSITE" id="PS51038"/>
    </source>
</evidence>
<reference evidence="2" key="3">
    <citation type="submission" date="2025-09" db="UniProtKB">
        <authorList>
            <consortium name="Ensembl"/>
        </authorList>
    </citation>
    <scope>IDENTIFICATION</scope>
</reference>
<dbReference type="STRING" id="62062.ENSHHUP00000054440"/>
<dbReference type="InterPro" id="IPR001025">
    <property type="entry name" value="BAH_dom"/>
</dbReference>
<evidence type="ECO:0000313" key="2">
    <source>
        <dbReference type="Ensembl" id="ENSHHUP00000054440.1"/>
    </source>
</evidence>
<protein>
    <recommendedName>
        <fullName evidence="1">BAH domain-containing protein</fullName>
    </recommendedName>
</protein>
<dbReference type="GO" id="GO:0000976">
    <property type="term" value="F:transcription cis-regulatory region binding"/>
    <property type="evidence" value="ECO:0007669"/>
    <property type="project" value="TreeGrafter"/>
</dbReference>
<dbReference type="GO" id="GO:0003682">
    <property type="term" value="F:chromatin binding"/>
    <property type="evidence" value="ECO:0007669"/>
    <property type="project" value="InterPro"/>
</dbReference>
<dbReference type="AlphaFoldDB" id="A0A4W5NYM1"/>
<dbReference type="Ensembl" id="ENSHHUT00000056327.1">
    <property type="protein sequence ID" value="ENSHHUP00000054440.1"/>
    <property type="gene ID" value="ENSHHUG00000032661.1"/>
</dbReference>
<feature type="domain" description="BAH" evidence="1">
    <location>
        <begin position="1"/>
        <end position="117"/>
    </location>
</feature>
<dbReference type="PANTHER" id="PTHR46576">
    <property type="entry name" value="BROMO ADJACENT HOMOLOGY DOMAIN-CONTAINING 1 PROTEIN"/>
    <property type="match status" value="1"/>
</dbReference>
<dbReference type="PANTHER" id="PTHR46576:SF1">
    <property type="entry name" value="BROMO ADJACENT HOMOLOGY DOMAIN-CONTAINING 1 PROTEIN"/>
    <property type="match status" value="1"/>
</dbReference>
<dbReference type="InterPro" id="IPR043151">
    <property type="entry name" value="BAH_sf"/>
</dbReference>
<dbReference type="InterPro" id="IPR053032">
    <property type="entry name" value="BAH_domain-containing"/>
</dbReference>
<dbReference type="Gene3D" id="2.30.30.490">
    <property type="match status" value="1"/>
</dbReference>
<reference evidence="2" key="2">
    <citation type="submission" date="2025-08" db="UniProtKB">
        <authorList>
            <consortium name="Ensembl"/>
        </authorList>
    </citation>
    <scope>IDENTIFICATION</scope>
</reference>
<proteinExistence type="predicted"/>
<dbReference type="GeneTree" id="ENSGT00390000003967"/>
<dbReference type="Proteomes" id="UP000314982">
    <property type="component" value="Unassembled WGS sequence"/>
</dbReference>
<organism evidence="2 3">
    <name type="scientific">Hucho hucho</name>
    <name type="common">huchen</name>
    <dbReference type="NCBI Taxonomy" id="62062"/>
    <lineage>
        <taxon>Eukaryota</taxon>
        <taxon>Metazoa</taxon>
        <taxon>Chordata</taxon>
        <taxon>Craniata</taxon>
        <taxon>Vertebrata</taxon>
        <taxon>Euteleostomi</taxon>
        <taxon>Actinopterygii</taxon>
        <taxon>Neopterygii</taxon>
        <taxon>Teleostei</taxon>
        <taxon>Protacanthopterygii</taxon>
        <taxon>Salmoniformes</taxon>
        <taxon>Salmonidae</taxon>
        <taxon>Salmoninae</taxon>
        <taxon>Hucho</taxon>
    </lineage>
</organism>
<evidence type="ECO:0000313" key="3">
    <source>
        <dbReference type="Proteomes" id="UP000314982"/>
    </source>
</evidence>
<dbReference type="GO" id="GO:0045892">
    <property type="term" value="P:negative regulation of DNA-templated transcription"/>
    <property type="evidence" value="ECO:0007669"/>
    <property type="project" value="TreeGrafter"/>
</dbReference>